<dbReference type="GO" id="GO:1902600">
    <property type="term" value="P:proton transmembrane transport"/>
    <property type="evidence" value="ECO:0007669"/>
    <property type="project" value="InterPro"/>
</dbReference>
<dbReference type="PANTHER" id="PTHR31102">
    <property type="match status" value="1"/>
</dbReference>
<feature type="transmembrane region" description="Helical" evidence="7">
    <location>
        <begin position="453"/>
        <end position="474"/>
    </location>
</feature>
<feature type="region of interest" description="Disordered" evidence="6">
    <location>
        <begin position="485"/>
        <end position="506"/>
    </location>
</feature>
<evidence type="ECO:0000256" key="5">
    <source>
        <dbReference type="ARBA" id="ARBA00023136"/>
    </source>
</evidence>
<dbReference type="Proteomes" id="UP000678499">
    <property type="component" value="Unassembled WGS sequence"/>
</dbReference>
<dbReference type="Gene3D" id="1.20.1530.20">
    <property type="match status" value="1"/>
</dbReference>
<protein>
    <recommendedName>
        <fullName evidence="8">Cation/H+ exchanger transmembrane domain-containing protein</fullName>
    </recommendedName>
</protein>
<name>A0A7R9BHP2_9CRUS</name>
<feature type="transmembrane region" description="Helical" evidence="7">
    <location>
        <begin position="291"/>
        <end position="310"/>
    </location>
</feature>
<proteinExistence type="inferred from homology"/>
<evidence type="ECO:0000256" key="2">
    <source>
        <dbReference type="ARBA" id="ARBA00007367"/>
    </source>
</evidence>
<comment type="subcellular location">
    <subcellularLocation>
        <location evidence="1">Membrane</location>
        <topology evidence="1">Multi-pass membrane protein</topology>
    </subcellularLocation>
</comment>
<feature type="transmembrane region" description="Helical" evidence="7">
    <location>
        <begin position="380"/>
        <end position="402"/>
    </location>
</feature>
<dbReference type="GO" id="GO:0016020">
    <property type="term" value="C:membrane"/>
    <property type="evidence" value="ECO:0007669"/>
    <property type="project" value="UniProtKB-SubCell"/>
</dbReference>
<dbReference type="AlphaFoldDB" id="A0A7R9BHP2"/>
<feature type="transmembrane region" description="Helical" evidence="7">
    <location>
        <begin position="45"/>
        <end position="65"/>
    </location>
</feature>
<feature type="transmembrane region" description="Helical" evidence="7">
    <location>
        <begin position="97"/>
        <end position="113"/>
    </location>
</feature>
<feature type="domain" description="Cation/H+ exchanger transmembrane" evidence="8">
    <location>
        <begin position="89"/>
        <end position="466"/>
    </location>
</feature>
<evidence type="ECO:0000256" key="7">
    <source>
        <dbReference type="SAM" id="Phobius"/>
    </source>
</evidence>
<feature type="region of interest" description="Disordered" evidence="6">
    <location>
        <begin position="1"/>
        <end position="24"/>
    </location>
</feature>
<evidence type="ECO:0000256" key="3">
    <source>
        <dbReference type="ARBA" id="ARBA00022692"/>
    </source>
</evidence>
<dbReference type="OrthoDB" id="423807at2759"/>
<evidence type="ECO:0000256" key="1">
    <source>
        <dbReference type="ARBA" id="ARBA00004141"/>
    </source>
</evidence>
<feature type="transmembrane region" description="Helical" evidence="7">
    <location>
        <begin position="414"/>
        <end position="433"/>
    </location>
</feature>
<keyword evidence="3 7" id="KW-0812">Transmembrane</keyword>
<evidence type="ECO:0000256" key="4">
    <source>
        <dbReference type="ARBA" id="ARBA00022989"/>
    </source>
</evidence>
<dbReference type="InterPro" id="IPR038770">
    <property type="entry name" value="Na+/solute_symporter_sf"/>
</dbReference>
<gene>
    <name evidence="9" type="ORF">NMOB1V02_LOCUS2320</name>
</gene>
<keyword evidence="10" id="KW-1185">Reference proteome</keyword>
<feature type="transmembrane region" description="Helical" evidence="7">
    <location>
        <begin position="267"/>
        <end position="284"/>
    </location>
</feature>
<comment type="similarity">
    <text evidence="2">Belongs to the monovalent cation:proton antiporter 1 (CPA1) transporter (TC 2.A.36) family.</text>
</comment>
<feature type="transmembrane region" description="Helical" evidence="7">
    <location>
        <begin position="161"/>
        <end position="184"/>
    </location>
</feature>
<evidence type="ECO:0000256" key="6">
    <source>
        <dbReference type="SAM" id="MobiDB-lite"/>
    </source>
</evidence>
<dbReference type="GO" id="GO:0015297">
    <property type="term" value="F:antiporter activity"/>
    <property type="evidence" value="ECO:0007669"/>
    <property type="project" value="InterPro"/>
</dbReference>
<organism evidence="9">
    <name type="scientific">Notodromas monacha</name>
    <dbReference type="NCBI Taxonomy" id="399045"/>
    <lineage>
        <taxon>Eukaryota</taxon>
        <taxon>Metazoa</taxon>
        <taxon>Ecdysozoa</taxon>
        <taxon>Arthropoda</taxon>
        <taxon>Crustacea</taxon>
        <taxon>Oligostraca</taxon>
        <taxon>Ostracoda</taxon>
        <taxon>Podocopa</taxon>
        <taxon>Podocopida</taxon>
        <taxon>Cypridocopina</taxon>
        <taxon>Cypridoidea</taxon>
        <taxon>Cyprididae</taxon>
        <taxon>Notodromas</taxon>
    </lineage>
</organism>
<feature type="transmembrane region" description="Helical" evidence="7">
    <location>
        <begin position="190"/>
        <end position="211"/>
    </location>
</feature>
<dbReference type="Pfam" id="PF00999">
    <property type="entry name" value="Na_H_Exchanger"/>
    <property type="match status" value="1"/>
</dbReference>
<dbReference type="InterPro" id="IPR006153">
    <property type="entry name" value="Cation/H_exchanger_TM"/>
</dbReference>
<keyword evidence="5 7" id="KW-0472">Membrane</keyword>
<dbReference type="PANTHER" id="PTHR31102:SF1">
    <property type="entry name" value="CATION_H+ EXCHANGER DOMAIN-CONTAINING PROTEIN"/>
    <property type="match status" value="1"/>
</dbReference>
<reference evidence="9" key="1">
    <citation type="submission" date="2020-11" db="EMBL/GenBank/DDBJ databases">
        <authorList>
            <person name="Tran Van P."/>
        </authorList>
    </citation>
    <scope>NUCLEOTIDE SEQUENCE</scope>
</reference>
<accession>A0A7R9BHP2</accession>
<sequence length="506" mass="54021">MEVWPKALQSPKDADDDDGARKGGNHSEYLKKKFRKMCCPPAHRTAEVFTAILVIGLLWCGLHAITYSSKYMLPGGPGFALFALFKFCLVGGSLVELLNLPGLLGMLLVGIMLKNLPGVTTAQELDPVLSSKLRLTALLVLLTRAGLGLDADALKRLSLVVLRLVSIPCAVEAIVIAVTSRFFMNLPWGYSFMLGFVIAAVTPAVVLPCMLSVQERGLGVDEGIPTLVIASSSVEDVLVISAFGVLYGITYSEGGLLRQVVQGPCEALVGAVWGVIFGVVLWFIPAKDSSCVVMLRCLLLVLAGCAALFGGPVIGAEGFGTFAALVCAFVAGCGWKEDWIKLGHDPVSKFFSEVWYVFQPLLFGLIGTEVDMKQMDWGTINTGLAVIACGLVCRFFTTFLVVKGVGLNTRERAFIAIAWLPKATVQAALAPVVLDHGKYHNLSPETIHHGSEILTVAVLSILLTAPLGAAAIMLSAPKLLKSNQGEPDVVFDPDPPVNEGQRRTAV</sequence>
<evidence type="ECO:0000313" key="10">
    <source>
        <dbReference type="Proteomes" id="UP000678499"/>
    </source>
</evidence>
<keyword evidence="4 7" id="KW-1133">Transmembrane helix</keyword>
<dbReference type="EMBL" id="OA882292">
    <property type="protein sequence ID" value="CAD7274489.1"/>
    <property type="molecule type" value="Genomic_DNA"/>
</dbReference>
<feature type="transmembrane region" description="Helical" evidence="7">
    <location>
        <begin position="223"/>
        <end position="247"/>
    </location>
</feature>
<evidence type="ECO:0000313" key="9">
    <source>
        <dbReference type="EMBL" id="CAD7274489.1"/>
    </source>
</evidence>
<dbReference type="EMBL" id="CAJPEX010000255">
    <property type="protein sequence ID" value="CAG0914641.1"/>
    <property type="molecule type" value="Genomic_DNA"/>
</dbReference>
<evidence type="ECO:0000259" key="8">
    <source>
        <dbReference type="Pfam" id="PF00999"/>
    </source>
</evidence>
<dbReference type="InterPro" id="IPR051843">
    <property type="entry name" value="CPA1_transporter"/>
</dbReference>